<dbReference type="PROSITE" id="PS50045">
    <property type="entry name" value="SIGMA54_INTERACT_4"/>
    <property type="match status" value="1"/>
</dbReference>
<accession>A0A972F968</accession>
<dbReference type="InterPro" id="IPR001789">
    <property type="entry name" value="Sig_transdc_resp-reg_receiver"/>
</dbReference>
<dbReference type="Gene3D" id="3.40.50.2300">
    <property type="match status" value="1"/>
</dbReference>
<name>A0A972F968_9RHOO</name>
<reference evidence="9" key="1">
    <citation type="submission" date="2019-12" db="EMBL/GenBank/DDBJ databases">
        <title>Comparative genomics gives insights into the taxonomy of the Azoarcus-Aromatoleum group and reveals separate origins of nif in the plant-associated Azoarcus and non-plant-associated Aromatoleum sub-groups.</title>
        <authorList>
            <person name="Lafos M."/>
            <person name="Maluk M."/>
            <person name="Batista M."/>
            <person name="Junghare M."/>
            <person name="Carmona M."/>
            <person name="Faoro H."/>
            <person name="Cruz L.M."/>
            <person name="Battistoni F."/>
            <person name="De Souza E."/>
            <person name="Pedrosa F."/>
            <person name="Chen W.-M."/>
            <person name="Poole P.S."/>
            <person name="Dixon R.A."/>
            <person name="James E.K."/>
        </authorList>
    </citation>
    <scope>NUCLEOTIDE SEQUENCE</scope>
    <source>
        <strain evidence="9">NSC3</strain>
    </source>
</reference>
<dbReference type="PROSITE" id="PS50110">
    <property type="entry name" value="RESPONSE_REGULATORY"/>
    <property type="match status" value="1"/>
</dbReference>
<dbReference type="GO" id="GO:0005524">
    <property type="term" value="F:ATP binding"/>
    <property type="evidence" value="ECO:0007669"/>
    <property type="project" value="UniProtKB-KW"/>
</dbReference>
<dbReference type="InterPro" id="IPR002197">
    <property type="entry name" value="HTH_Fis"/>
</dbReference>
<evidence type="ECO:0000256" key="1">
    <source>
        <dbReference type="ARBA" id="ARBA00022741"/>
    </source>
</evidence>
<dbReference type="GO" id="GO:0000160">
    <property type="term" value="P:phosphorelay signal transduction system"/>
    <property type="evidence" value="ECO:0007669"/>
    <property type="project" value="InterPro"/>
</dbReference>
<dbReference type="InterPro" id="IPR002078">
    <property type="entry name" value="Sigma_54_int"/>
</dbReference>
<dbReference type="GO" id="GO:0043565">
    <property type="term" value="F:sequence-specific DNA binding"/>
    <property type="evidence" value="ECO:0007669"/>
    <property type="project" value="InterPro"/>
</dbReference>
<keyword evidence="10" id="KW-1185">Reference proteome</keyword>
<dbReference type="Pfam" id="PF25601">
    <property type="entry name" value="AAA_lid_14"/>
    <property type="match status" value="1"/>
</dbReference>
<dbReference type="Pfam" id="PF02954">
    <property type="entry name" value="HTH_8"/>
    <property type="match status" value="1"/>
</dbReference>
<proteinExistence type="predicted"/>
<evidence type="ECO:0000313" key="9">
    <source>
        <dbReference type="EMBL" id="NMG04407.1"/>
    </source>
</evidence>
<evidence type="ECO:0000256" key="3">
    <source>
        <dbReference type="ARBA" id="ARBA00023015"/>
    </source>
</evidence>
<keyword evidence="2" id="KW-0067">ATP-binding</keyword>
<dbReference type="SUPFAM" id="SSF52172">
    <property type="entry name" value="CheY-like"/>
    <property type="match status" value="1"/>
</dbReference>
<keyword evidence="3" id="KW-0805">Transcription regulation</keyword>
<keyword evidence="5" id="KW-0804">Transcription</keyword>
<sequence length="442" mass="49125">MRATRSRLCLIEDDEIMGESLCERFELEGFAHDWHRSCAEAEIALERHHYAAVVSDIRLPDRDGGDLFLALKQRGLSMPPWIFITGHGAVDRAVALLKAGAADYVTKPFDLDALVGRLTVMLSQGDEGEEEGRLGVSPAMEHVQNLLPRLASQASTVLISGESGVGKEVVARELHRIASAGRKSPFIAVNCGAISEGLMEAELFGHERGAYTGAVKERPGVFEQAHGGTLFLDEIGDMPLPMQVKLLRAIQERKVTRVGGERTIGVDFRLICATHRDLREMVEEGAFREDLFYRINVINLRLPPLRERGEDVLWLARRFLAAHARAHPEEPKRLTPTVEQALLMHSWPGNVRELKNAIERACILSVGDELQLETLFDVPPPGELLEGITAAGLADYLRACEREYIKQALEANEGQIARTAARLGISRKNLWERMKRLDLSQG</sequence>
<dbReference type="Gene3D" id="1.10.8.60">
    <property type="match status" value="1"/>
</dbReference>
<dbReference type="InterPro" id="IPR003593">
    <property type="entry name" value="AAA+_ATPase"/>
</dbReference>
<evidence type="ECO:0000256" key="4">
    <source>
        <dbReference type="ARBA" id="ARBA00023125"/>
    </source>
</evidence>
<gene>
    <name evidence="9" type="ORF">GPA21_15725</name>
</gene>
<dbReference type="PRINTS" id="PR01590">
    <property type="entry name" value="HTHFIS"/>
</dbReference>
<comment type="caution">
    <text evidence="9">The sequence shown here is derived from an EMBL/GenBank/DDBJ whole genome shotgun (WGS) entry which is preliminary data.</text>
</comment>
<dbReference type="InterPro" id="IPR025662">
    <property type="entry name" value="Sigma_54_int_dom_ATP-bd_1"/>
</dbReference>
<evidence type="ECO:0000256" key="6">
    <source>
        <dbReference type="PROSITE-ProRule" id="PRU00169"/>
    </source>
</evidence>
<dbReference type="CDD" id="cd00009">
    <property type="entry name" value="AAA"/>
    <property type="match status" value="1"/>
</dbReference>
<dbReference type="SUPFAM" id="SSF46689">
    <property type="entry name" value="Homeodomain-like"/>
    <property type="match status" value="1"/>
</dbReference>
<dbReference type="GO" id="GO:0006355">
    <property type="term" value="P:regulation of DNA-templated transcription"/>
    <property type="evidence" value="ECO:0007669"/>
    <property type="project" value="InterPro"/>
</dbReference>
<keyword evidence="1" id="KW-0547">Nucleotide-binding</keyword>
<dbReference type="PROSITE" id="PS00676">
    <property type="entry name" value="SIGMA54_INTERACT_2"/>
    <property type="match status" value="1"/>
</dbReference>
<feature type="domain" description="Response regulatory" evidence="8">
    <location>
        <begin position="7"/>
        <end position="122"/>
    </location>
</feature>
<dbReference type="EMBL" id="WTVM01000118">
    <property type="protein sequence ID" value="NMG04407.1"/>
    <property type="molecule type" value="Genomic_DNA"/>
</dbReference>
<dbReference type="Pfam" id="PF00072">
    <property type="entry name" value="Response_reg"/>
    <property type="match status" value="1"/>
</dbReference>
<protein>
    <submittedName>
        <fullName evidence="9">Response regulator</fullName>
    </submittedName>
</protein>
<dbReference type="Pfam" id="PF00158">
    <property type="entry name" value="Sigma54_activat"/>
    <property type="match status" value="1"/>
</dbReference>
<dbReference type="SMART" id="SM00448">
    <property type="entry name" value="REC"/>
    <property type="match status" value="1"/>
</dbReference>
<evidence type="ECO:0000313" key="10">
    <source>
        <dbReference type="Proteomes" id="UP000599523"/>
    </source>
</evidence>
<dbReference type="FunFam" id="3.40.50.300:FF:000006">
    <property type="entry name" value="DNA-binding transcriptional regulator NtrC"/>
    <property type="match status" value="1"/>
</dbReference>
<dbReference type="PANTHER" id="PTHR32071">
    <property type="entry name" value="TRANSCRIPTIONAL REGULATORY PROTEIN"/>
    <property type="match status" value="1"/>
</dbReference>
<dbReference type="InterPro" id="IPR058031">
    <property type="entry name" value="AAA_lid_NorR"/>
</dbReference>
<dbReference type="RefSeq" id="WP_168989078.1">
    <property type="nucleotide sequence ID" value="NZ_CAWPHM010000020.1"/>
</dbReference>
<dbReference type="InterPro" id="IPR025943">
    <property type="entry name" value="Sigma_54_int_dom_ATP-bd_2"/>
</dbReference>
<dbReference type="PROSITE" id="PS00675">
    <property type="entry name" value="SIGMA54_INTERACT_1"/>
    <property type="match status" value="1"/>
</dbReference>
<keyword evidence="6" id="KW-0597">Phosphoprotein</keyword>
<evidence type="ECO:0000256" key="5">
    <source>
        <dbReference type="ARBA" id="ARBA00023163"/>
    </source>
</evidence>
<evidence type="ECO:0000256" key="2">
    <source>
        <dbReference type="ARBA" id="ARBA00022840"/>
    </source>
</evidence>
<dbReference type="InterPro" id="IPR011006">
    <property type="entry name" value="CheY-like_superfamily"/>
</dbReference>
<feature type="domain" description="Sigma-54 factor interaction" evidence="7">
    <location>
        <begin position="133"/>
        <end position="363"/>
    </location>
</feature>
<dbReference type="Proteomes" id="UP000599523">
    <property type="component" value="Unassembled WGS sequence"/>
</dbReference>
<organism evidence="9 10">
    <name type="scientific">Azoarcus taiwanensis</name>
    <dbReference type="NCBI Taxonomy" id="666964"/>
    <lineage>
        <taxon>Bacteria</taxon>
        <taxon>Pseudomonadati</taxon>
        <taxon>Pseudomonadota</taxon>
        <taxon>Betaproteobacteria</taxon>
        <taxon>Rhodocyclales</taxon>
        <taxon>Zoogloeaceae</taxon>
        <taxon>Azoarcus</taxon>
    </lineage>
</organism>
<dbReference type="InterPro" id="IPR027417">
    <property type="entry name" value="P-loop_NTPase"/>
</dbReference>
<evidence type="ECO:0000259" key="7">
    <source>
        <dbReference type="PROSITE" id="PS50045"/>
    </source>
</evidence>
<dbReference type="Gene3D" id="1.10.10.60">
    <property type="entry name" value="Homeodomain-like"/>
    <property type="match status" value="1"/>
</dbReference>
<dbReference type="PROSITE" id="PS00688">
    <property type="entry name" value="SIGMA54_INTERACT_3"/>
    <property type="match status" value="1"/>
</dbReference>
<dbReference type="InterPro" id="IPR009057">
    <property type="entry name" value="Homeodomain-like_sf"/>
</dbReference>
<dbReference type="Gene3D" id="3.40.50.300">
    <property type="entry name" value="P-loop containing nucleotide triphosphate hydrolases"/>
    <property type="match status" value="1"/>
</dbReference>
<dbReference type="SMART" id="SM00382">
    <property type="entry name" value="AAA"/>
    <property type="match status" value="1"/>
</dbReference>
<dbReference type="AlphaFoldDB" id="A0A972F968"/>
<evidence type="ECO:0000259" key="8">
    <source>
        <dbReference type="PROSITE" id="PS50110"/>
    </source>
</evidence>
<feature type="modified residue" description="4-aspartylphosphate" evidence="6">
    <location>
        <position position="56"/>
    </location>
</feature>
<dbReference type="InterPro" id="IPR025944">
    <property type="entry name" value="Sigma_54_int_dom_CS"/>
</dbReference>
<keyword evidence="4" id="KW-0238">DNA-binding</keyword>
<dbReference type="SUPFAM" id="SSF52540">
    <property type="entry name" value="P-loop containing nucleoside triphosphate hydrolases"/>
    <property type="match status" value="1"/>
</dbReference>